<dbReference type="Proteomes" id="UP000530320">
    <property type="component" value="Unassembled WGS sequence"/>
</dbReference>
<gene>
    <name evidence="1" type="ORF">HLH44_19920</name>
</gene>
<accession>A0A7W4K3S8</accession>
<dbReference type="EMBL" id="JABEQP010000026">
    <property type="protein sequence ID" value="MBB2199667.1"/>
    <property type="molecule type" value="Genomic_DNA"/>
</dbReference>
<dbReference type="RefSeq" id="WP_183010580.1">
    <property type="nucleotide sequence ID" value="NZ_JABEQP010000026.1"/>
</dbReference>
<dbReference type="AlphaFoldDB" id="A0A7W4K3S8"/>
<organism evidence="1 2">
    <name type="scientific">Gluconacetobacter dulcium</name>
    <dbReference type="NCBI Taxonomy" id="2729096"/>
    <lineage>
        <taxon>Bacteria</taxon>
        <taxon>Pseudomonadati</taxon>
        <taxon>Pseudomonadota</taxon>
        <taxon>Alphaproteobacteria</taxon>
        <taxon>Acetobacterales</taxon>
        <taxon>Acetobacteraceae</taxon>
        <taxon>Gluconacetobacter</taxon>
    </lineage>
</organism>
<comment type="caution">
    <text evidence="1">The sequence shown here is derived from an EMBL/GenBank/DDBJ whole genome shotgun (WGS) entry which is preliminary data.</text>
</comment>
<protein>
    <submittedName>
        <fullName evidence="1">Uncharacterized protein</fullName>
    </submittedName>
</protein>
<name>A0A7W4K3S8_9PROT</name>
<sequence>MTDNRTTETPEEIAAWLDASDVETPWPGTNRSAVYRHCFEVRRREMEGRHWSADEARRRATLAYLADMTPVPDMPRGRPN</sequence>
<evidence type="ECO:0000313" key="1">
    <source>
        <dbReference type="EMBL" id="MBB2199667.1"/>
    </source>
</evidence>
<reference evidence="1 2" key="1">
    <citation type="submission" date="2020-04" db="EMBL/GenBank/DDBJ databases">
        <title>Description of novel Gluconacetobacter.</title>
        <authorList>
            <person name="Sombolestani A."/>
        </authorList>
    </citation>
    <scope>NUCLEOTIDE SEQUENCE [LARGE SCALE GENOMIC DNA]</scope>
    <source>
        <strain evidence="1 2">LMG 22058</strain>
    </source>
</reference>
<evidence type="ECO:0000313" key="2">
    <source>
        <dbReference type="Proteomes" id="UP000530320"/>
    </source>
</evidence>
<proteinExistence type="predicted"/>